<dbReference type="EMBL" id="CM000633">
    <property type="protein sequence ID" value="EEC42976.1"/>
    <property type="molecule type" value="Genomic_DNA"/>
</dbReference>
<feature type="compositionally biased region" description="Polar residues" evidence="1">
    <location>
        <begin position="223"/>
        <end position="242"/>
    </location>
</feature>
<protein>
    <recommendedName>
        <fullName evidence="4">WW domain-containing protein</fullName>
    </recommendedName>
</protein>
<feature type="region of interest" description="Disordered" evidence="1">
    <location>
        <begin position="1"/>
        <end position="180"/>
    </location>
</feature>
<dbReference type="OrthoDB" id="49677at2759"/>
<feature type="region of interest" description="Disordered" evidence="1">
    <location>
        <begin position="815"/>
        <end position="886"/>
    </location>
</feature>
<reference evidence="2 3" key="1">
    <citation type="journal article" date="2008" name="Nature">
        <title>The Phaeodactylum genome reveals the evolutionary history of diatom genomes.</title>
        <authorList>
            <person name="Bowler C."/>
            <person name="Allen A.E."/>
            <person name="Badger J.H."/>
            <person name="Grimwood J."/>
            <person name="Jabbari K."/>
            <person name="Kuo A."/>
            <person name="Maheswari U."/>
            <person name="Martens C."/>
            <person name="Maumus F."/>
            <person name="Otillar R.P."/>
            <person name="Rayko E."/>
            <person name="Salamov A."/>
            <person name="Vandepoele K."/>
            <person name="Beszteri B."/>
            <person name="Gruber A."/>
            <person name="Heijde M."/>
            <person name="Katinka M."/>
            <person name="Mock T."/>
            <person name="Valentin K."/>
            <person name="Verret F."/>
            <person name="Berges J.A."/>
            <person name="Brownlee C."/>
            <person name="Cadoret J.P."/>
            <person name="Chiovitti A."/>
            <person name="Choi C.J."/>
            <person name="Coesel S."/>
            <person name="De Martino A."/>
            <person name="Detter J.C."/>
            <person name="Durkin C."/>
            <person name="Falciatore A."/>
            <person name="Fournet J."/>
            <person name="Haruta M."/>
            <person name="Huysman M.J."/>
            <person name="Jenkins B.D."/>
            <person name="Jiroutova K."/>
            <person name="Jorgensen R.E."/>
            <person name="Joubert Y."/>
            <person name="Kaplan A."/>
            <person name="Kroger N."/>
            <person name="Kroth P.G."/>
            <person name="La Roche J."/>
            <person name="Lindquist E."/>
            <person name="Lommer M."/>
            <person name="Martin-Jezequel V."/>
            <person name="Lopez P.J."/>
            <person name="Lucas S."/>
            <person name="Mangogna M."/>
            <person name="McGinnis K."/>
            <person name="Medlin L.K."/>
            <person name="Montsant A."/>
            <person name="Oudot-Le Secq M.P."/>
            <person name="Napoli C."/>
            <person name="Obornik M."/>
            <person name="Parker M.S."/>
            <person name="Petit J.L."/>
            <person name="Porcel B.M."/>
            <person name="Poulsen N."/>
            <person name="Robison M."/>
            <person name="Rychlewski L."/>
            <person name="Rynearson T.A."/>
            <person name="Schmutz J."/>
            <person name="Shapiro H."/>
            <person name="Siaut M."/>
            <person name="Stanley M."/>
            <person name="Sussman M.R."/>
            <person name="Taylor A.R."/>
            <person name="Vardi A."/>
            <person name="von Dassow P."/>
            <person name="Vyverman W."/>
            <person name="Willis A."/>
            <person name="Wyrwicz L.S."/>
            <person name="Rokhsar D.S."/>
            <person name="Weissenbach J."/>
            <person name="Armbrust E.V."/>
            <person name="Green B.R."/>
            <person name="Van de Peer Y."/>
            <person name="Grigoriev I.V."/>
        </authorList>
    </citation>
    <scope>NUCLEOTIDE SEQUENCE [LARGE SCALE GENOMIC DNA]</scope>
    <source>
        <strain evidence="2 3">CCAP 1055/1</strain>
    </source>
</reference>
<keyword evidence="3" id="KW-1185">Reference proteome</keyword>
<evidence type="ECO:0008006" key="4">
    <source>
        <dbReference type="Google" id="ProtNLM"/>
    </source>
</evidence>
<reference evidence="3" key="2">
    <citation type="submission" date="2008-08" db="EMBL/GenBank/DDBJ databases">
        <authorList>
            <consortium name="Diatom Consortium"/>
            <person name="Grigoriev I."/>
            <person name="Grimwood J."/>
            <person name="Kuo A."/>
            <person name="Otillar R.P."/>
            <person name="Salamov A."/>
            <person name="Detter J.C."/>
            <person name="Lindquist E."/>
            <person name="Shapiro H."/>
            <person name="Lucas S."/>
            <person name="Glavina del Rio T."/>
            <person name="Pitluck S."/>
            <person name="Rokhsar D."/>
            <person name="Bowler C."/>
        </authorList>
    </citation>
    <scope>GENOME REANNOTATION</scope>
    <source>
        <strain evidence="3">CCAP 1055/1</strain>
    </source>
</reference>
<feature type="compositionally biased region" description="Low complexity" evidence="1">
    <location>
        <begin position="73"/>
        <end position="84"/>
    </location>
</feature>
<feature type="compositionally biased region" description="Basic residues" evidence="1">
    <location>
        <begin position="93"/>
        <end position="110"/>
    </location>
</feature>
<evidence type="ECO:0000256" key="1">
    <source>
        <dbReference type="SAM" id="MobiDB-lite"/>
    </source>
</evidence>
<feature type="compositionally biased region" description="Polar residues" evidence="1">
    <location>
        <begin position="753"/>
        <end position="765"/>
    </location>
</feature>
<dbReference type="HOGENOM" id="CLU_292951_0_0_1"/>
<feature type="compositionally biased region" description="Acidic residues" evidence="1">
    <location>
        <begin position="245"/>
        <end position="256"/>
    </location>
</feature>
<accession>B7GEH8</accession>
<evidence type="ECO:0000313" key="2">
    <source>
        <dbReference type="EMBL" id="EEC42976.1"/>
    </source>
</evidence>
<dbReference type="Proteomes" id="UP000000759">
    <property type="component" value="Chromosome 31"/>
</dbReference>
<feature type="compositionally biased region" description="Low complexity" evidence="1">
    <location>
        <begin position="18"/>
        <end position="30"/>
    </location>
</feature>
<evidence type="ECO:0000313" key="3">
    <source>
        <dbReference type="Proteomes" id="UP000000759"/>
    </source>
</evidence>
<dbReference type="KEGG" id="pti:PHATRDRAFT_50562"/>
<feature type="compositionally biased region" description="Polar residues" evidence="1">
    <location>
        <begin position="308"/>
        <end position="317"/>
    </location>
</feature>
<feature type="compositionally biased region" description="Basic residues" evidence="1">
    <location>
        <begin position="1008"/>
        <end position="1022"/>
    </location>
</feature>
<dbReference type="AlphaFoldDB" id="B7GEH8"/>
<feature type="compositionally biased region" description="Low complexity" evidence="1">
    <location>
        <begin position="820"/>
        <end position="840"/>
    </location>
</feature>
<feature type="compositionally biased region" description="Basic and acidic residues" evidence="1">
    <location>
        <begin position="127"/>
        <end position="136"/>
    </location>
</feature>
<dbReference type="InParanoid" id="B7GEH8"/>
<feature type="region of interest" description="Disordered" evidence="1">
    <location>
        <begin position="220"/>
        <end position="270"/>
    </location>
</feature>
<proteinExistence type="predicted"/>
<feature type="region of interest" description="Disordered" evidence="1">
    <location>
        <begin position="753"/>
        <end position="775"/>
    </location>
</feature>
<feature type="compositionally biased region" description="Polar residues" evidence="1">
    <location>
        <begin position="59"/>
        <end position="72"/>
    </location>
</feature>
<organism evidence="2 3">
    <name type="scientific">Phaeodactylum tricornutum (strain CCAP 1055/1)</name>
    <dbReference type="NCBI Taxonomy" id="556484"/>
    <lineage>
        <taxon>Eukaryota</taxon>
        <taxon>Sar</taxon>
        <taxon>Stramenopiles</taxon>
        <taxon>Ochrophyta</taxon>
        <taxon>Bacillariophyta</taxon>
        <taxon>Bacillariophyceae</taxon>
        <taxon>Bacillariophycidae</taxon>
        <taxon>Naviculales</taxon>
        <taxon>Phaeodactylaceae</taxon>
        <taxon>Phaeodactylum</taxon>
    </lineage>
</organism>
<name>B7GEH8_PHATC</name>
<dbReference type="PaxDb" id="2850-Phatr50562"/>
<dbReference type="RefSeq" id="XP_002185489.1">
    <property type="nucleotide sequence ID" value="XM_002185453.1"/>
</dbReference>
<sequence length="1039" mass="113468">MTKKRKAFSPLHANTLGSSPSQRSSSTSSSLPRLDKDDDFLSRPPKKPQPVRSSDTKTPRISNCTNPQGLVRTTTAVPAPSTASLGATSRTSRPSKARSKVPRQTKRTLKKPPPPRIQQSNQPADQSRADVPKREAQGPGVIIPSNPQTSKDDTQRQSRRSTSTLETILEEDSLSSNGSYGPHGISTIKAAIQACLPNPSLPTANPSRPIPIASSHHVMDPQHCQTKSPHFQKLNASSSARNCSDDDMQLSSDDETLSLSSPETSIPNVPDRAIPYQKGTSHALHSFARGSIDHTTSRLRDGRGLPNATFQSNVGKSVTNGSSNFDVATKNGEQHITKALKAQVTDKAMQRFLDTPVDNPDVVKAMLANSDPSQGLMGLSLQVQAGDDKSLAQSELTDQTDLDSFTNTRHDIHEGFESADGWMEPRTWTRLAARNALRDQTGKLCAVPGRALFSPSSEPINAACNSTPHESSVQSAKLWTAKEANDFNPAPIFVLRDGKRYRHPPLPPGWMIGVSQTKNRPYYYHTDFGTSFSCPVHLPDDDGQVYGDTPSPVPSACAKSCASLYSSTVGHDEASRGRASTISSNTVSLQASRKSKFALSPVSKRDGLTVVSCRLQSSPSFETPKKTNDAVETIELGVCVHNITKEHSHMTPAVHESEYVSGNPLTSSLRNSKGHEAHLEEHTEQLKLAQNLIRTSTNKMFSPLSLAMRKKSWPRGQGCVANARMPDNEFDASSSEDSRVRSEKVLCSTTHNPTSHLYSLSSPHGTHTIDRRDSLRTTENLSNYATSGAKFPETYLPKEGVDRFFVNRISEAPDKTVDMSSSVPSKSSFTLHSSRLSSPSNVEGDSRQGLAYERGKDSDEIPGVANDDFPDVEYDESPIGLPTIGDRDMTIGLRQKLDFTSTDQELEEILPIEMSASRRSSRLQPFVLTSTGSKDDEISALGVDDLSQQSRVEDFIQERGEIRSHRSLGGSASTFGTNFSHRVRHPPMPLCSLQNVGQLERYASPSHKLSRKSRDKRGRRKSKGDLRVISPRISVMVSN</sequence>
<feature type="region of interest" description="Disordered" evidence="1">
    <location>
        <begin position="296"/>
        <end position="317"/>
    </location>
</feature>
<dbReference type="GeneID" id="7199390"/>
<gene>
    <name evidence="2" type="ORF">PHATRDRAFT_50562</name>
</gene>
<feature type="region of interest" description="Disordered" evidence="1">
    <location>
        <begin position="1001"/>
        <end position="1030"/>
    </location>
</feature>